<protein>
    <submittedName>
        <fullName evidence="1">Uncharacterized protein</fullName>
    </submittedName>
</protein>
<evidence type="ECO:0000313" key="1">
    <source>
        <dbReference type="EMBL" id="VEL11454.1"/>
    </source>
</evidence>
<organism evidence="1 2">
    <name type="scientific">Protopolystoma xenopodis</name>
    <dbReference type="NCBI Taxonomy" id="117903"/>
    <lineage>
        <taxon>Eukaryota</taxon>
        <taxon>Metazoa</taxon>
        <taxon>Spiralia</taxon>
        <taxon>Lophotrochozoa</taxon>
        <taxon>Platyhelminthes</taxon>
        <taxon>Monogenea</taxon>
        <taxon>Polyopisthocotylea</taxon>
        <taxon>Polystomatidea</taxon>
        <taxon>Polystomatidae</taxon>
        <taxon>Protopolystoma</taxon>
    </lineage>
</organism>
<dbReference type="Proteomes" id="UP000784294">
    <property type="component" value="Unassembled WGS sequence"/>
</dbReference>
<evidence type="ECO:0000313" key="2">
    <source>
        <dbReference type="Proteomes" id="UP000784294"/>
    </source>
</evidence>
<keyword evidence="2" id="KW-1185">Reference proteome</keyword>
<reference evidence="1" key="1">
    <citation type="submission" date="2018-11" db="EMBL/GenBank/DDBJ databases">
        <authorList>
            <consortium name="Pathogen Informatics"/>
        </authorList>
    </citation>
    <scope>NUCLEOTIDE SEQUENCE</scope>
</reference>
<gene>
    <name evidence="1" type="ORF">PXEA_LOCUS4894</name>
</gene>
<dbReference type="AlphaFoldDB" id="A0A3S5CD78"/>
<sequence>MLKCHGSTPAEIQWMHQLYFGKILQSVLHQLKQNRVNTSHITDLLGVSKLYLYTKNEKVLFQCLRSDASIHSPAMWVSLLTCAATGQSISPNLCISTGCKDRDKFKAPFLLYRLQPASSLAVISRNCCPFTGQKNEFYRQSCKPSGCAMMRLSVVVGKLL</sequence>
<comment type="caution">
    <text evidence="1">The sequence shown here is derived from an EMBL/GenBank/DDBJ whole genome shotgun (WGS) entry which is preliminary data.</text>
</comment>
<dbReference type="EMBL" id="CAAALY010011831">
    <property type="protein sequence ID" value="VEL11454.1"/>
    <property type="molecule type" value="Genomic_DNA"/>
</dbReference>
<name>A0A3S5CD78_9PLAT</name>
<accession>A0A3S5CD78</accession>
<proteinExistence type="predicted"/>